<dbReference type="Gramene" id="AET1Gv20481000.1">
    <property type="protein sequence ID" value="AET1Gv20481000.1"/>
    <property type="gene ID" value="AET1Gv20481000"/>
</dbReference>
<reference evidence="3" key="4">
    <citation type="submission" date="2019-03" db="UniProtKB">
        <authorList>
            <consortium name="EnsemblPlants"/>
        </authorList>
    </citation>
    <scope>IDENTIFICATION</scope>
</reference>
<dbReference type="PANTHER" id="PTHR46043:SF9">
    <property type="entry name" value="ARM REPEAT SUPERFAMILY PROTEIN"/>
    <property type="match status" value="1"/>
</dbReference>
<name>A0A452YNT2_AEGTS</name>
<dbReference type="Pfam" id="PF00514">
    <property type="entry name" value="Arm"/>
    <property type="match status" value="2"/>
</dbReference>
<dbReference type="SMART" id="SM00185">
    <property type="entry name" value="ARM"/>
    <property type="match status" value="8"/>
</dbReference>
<dbReference type="SUPFAM" id="SSF48371">
    <property type="entry name" value="ARM repeat"/>
    <property type="match status" value="1"/>
</dbReference>
<dbReference type="Proteomes" id="UP000015105">
    <property type="component" value="Chromosome 1D"/>
</dbReference>
<accession>A0A452YNT2</accession>
<evidence type="ECO:0000259" key="2">
    <source>
        <dbReference type="Pfam" id="PF23005"/>
    </source>
</evidence>
<feature type="compositionally biased region" description="Polar residues" evidence="1">
    <location>
        <begin position="17"/>
        <end position="26"/>
    </location>
</feature>
<evidence type="ECO:0000256" key="1">
    <source>
        <dbReference type="SAM" id="MobiDB-lite"/>
    </source>
</evidence>
<reference evidence="3" key="5">
    <citation type="journal article" date="2021" name="G3 (Bethesda)">
        <title>Aegilops tauschii genome assembly Aet v5.0 features greater sequence contiguity and improved annotation.</title>
        <authorList>
            <person name="Wang L."/>
            <person name="Zhu T."/>
            <person name="Rodriguez J.C."/>
            <person name="Deal K.R."/>
            <person name="Dubcovsky J."/>
            <person name="McGuire P.E."/>
            <person name="Lux T."/>
            <person name="Spannagl M."/>
            <person name="Mayer K.F.X."/>
            <person name="Baldrich P."/>
            <person name="Meyers B.C."/>
            <person name="Huo N."/>
            <person name="Gu Y.Q."/>
            <person name="Zhou H."/>
            <person name="Devos K.M."/>
            <person name="Bennetzen J.L."/>
            <person name="Unver T."/>
            <person name="Budak H."/>
            <person name="Gulick P.J."/>
            <person name="Galiba G."/>
            <person name="Kalapos B."/>
            <person name="Nelson D.R."/>
            <person name="Li P."/>
            <person name="You F.M."/>
            <person name="Luo M.C."/>
            <person name="Dvorak J."/>
        </authorList>
    </citation>
    <scope>NUCLEOTIDE SEQUENCE [LARGE SCALE GENOMIC DNA]</scope>
    <source>
        <strain evidence="3">cv. AL8/78</strain>
    </source>
</reference>
<dbReference type="InterPro" id="IPR054296">
    <property type="entry name" value="DUF7032"/>
</dbReference>
<sequence length="755" mass="79126">SWVETVETAATWIQFKNPPTASSCSGCQPKAVKGRRASGSSSHSPIQNPQRSNGRIPPTPTIRPMCTPSTIRRPRLAPIQNTPSSSAPHTHLLAAKQSSARPERNKFRRPSPQRLARNCAARRQRDLSDAARSLQVQPGRAAAAAAVLALVGFFSLAVGAGRRAGAGASGGASSGGERIAGRDHKARCCNWCDQEMSLHSCPAAAGDAPTGTAEDLLERARGLVPAALDAARAATGFGARWKAIAARLERVPPCLSDLSSHPCFSKNALCRELLQSVAATLAEAAELGVLCREPPKAGKLQMQSDLDALAGKLDLNLRDCELLVKTGVLSDATVPSPPAEAAAAAASQTDVRELLARLQIGHAEAKHRAVEGLLDALREDEKSVLSALGRGNVAALVQLLTATAPKIREKAATVLCLLAESGSCEGLLVSEGALPPLIRLAESGSLVGREKAVITLQRLSMSPEIARAIVGHSGVRPLIEICQTGDSISQSAAAGALKNLSAVPEVRQALAEEGIVRVMISLLDRGVVLGSKEYAAECLQNFTSSNDNLRRAVVSEGALPSLLAYLDGPLPQESAVGALRNLVSAVSPDNLVSLGVLPRLAHVLRDGSVGAQQAAAAAICRISSSPEMKRLVGDHGCMPLLVRLLEAKSSGAREVAAQATATLMSCPANARDVKKDEKSVPNLVQLLDPSPGNTAKKYAISCLLALSASKRCKKLMIAQGAIGYLKKLSEMDVAGAKKLLEKLERGKLRTLFTRK</sequence>
<reference evidence="3" key="3">
    <citation type="journal article" date="2017" name="Nature">
        <title>Genome sequence of the progenitor of the wheat D genome Aegilops tauschii.</title>
        <authorList>
            <person name="Luo M.C."/>
            <person name="Gu Y.Q."/>
            <person name="Puiu D."/>
            <person name="Wang H."/>
            <person name="Twardziok S.O."/>
            <person name="Deal K.R."/>
            <person name="Huo N."/>
            <person name="Zhu T."/>
            <person name="Wang L."/>
            <person name="Wang Y."/>
            <person name="McGuire P.E."/>
            <person name="Liu S."/>
            <person name="Long H."/>
            <person name="Ramasamy R.K."/>
            <person name="Rodriguez J.C."/>
            <person name="Van S.L."/>
            <person name="Yuan L."/>
            <person name="Wang Z."/>
            <person name="Xia Z."/>
            <person name="Xiao L."/>
            <person name="Anderson O.D."/>
            <person name="Ouyang S."/>
            <person name="Liang Y."/>
            <person name="Zimin A.V."/>
            <person name="Pertea G."/>
            <person name="Qi P."/>
            <person name="Bennetzen J.L."/>
            <person name="Dai X."/>
            <person name="Dawson M.W."/>
            <person name="Muller H.G."/>
            <person name="Kugler K."/>
            <person name="Rivarola-Duarte L."/>
            <person name="Spannagl M."/>
            <person name="Mayer K.F.X."/>
            <person name="Lu F.H."/>
            <person name="Bevan M.W."/>
            <person name="Leroy P."/>
            <person name="Li P."/>
            <person name="You F.M."/>
            <person name="Sun Q."/>
            <person name="Liu Z."/>
            <person name="Lyons E."/>
            <person name="Wicker T."/>
            <person name="Salzberg S.L."/>
            <person name="Devos K.M."/>
            <person name="Dvorak J."/>
        </authorList>
    </citation>
    <scope>NUCLEOTIDE SEQUENCE [LARGE SCALE GENOMIC DNA]</scope>
    <source>
        <strain evidence="3">cv. AL8/78</strain>
    </source>
</reference>
<organism evidence="3 4">
    <name type="scientific">Aegilops tauschii subsp. strangulata</name>
    <name type="common">Goatgrass</name>
    <dbReference type="NCBI Taxonomy" id="200361"/>
    <lineage>
        <taxon>Eukaryota</taxon>
        <taxon>Viridiplantae</taxon>
        <taxon>Streptophyta</taxon>
        <taxon>Embryophyta</taxon>
        <taxon>Tracheophyta</taxon>
        <taxon>Spermatophyta</taxon>
        <taxon>Magnoliopsida</taxon>
        <taxon>Liliopsida</taxon>
        <taxon>Poales</taxon>
        <taxon>Poaceae</taxon>
        <taxon>BOP clade</taxon>
        <taxon>Pooideae</taxon>
        <taxon>Triticodae</taxon>
        <taxon>Triticeae</taxon>
        <taxon>Triticinae</taxon>
        <taxon>Aegilops</taxon>
    </lineage>
</organism>
<dbReference type="InterPro" id="IPR000225">
    <property type="entry name" value="Armadillo"/>
</dbReference>
<evidence type="ECO:0000313" key="4">
    <source>
        <dbReference type="Proteomes" id="UP000015105"/>
    </source>
</evidence>
<dbReference type="STRING" id="200361.A0A452YNT2"/>
<feature type="region of interest" description="Disordered" evidence="1">
    <location>
        <begin position="94"/>
        <end position="117"/>
    </location>
</feature>
<feature type="domain" description="DUF7032" evidence="2">
    <location>
        <begin position="219"/>
        <end position="328"/>
    </location>
</feature>
<dbReference type="Gene3D" id="1.25.10.10">
    <property type="entry name" value="Leucine-rich Repeat Variant"/>
    <property type="match status" value="3"/>
</dbReference>
<feature type="compositionally biased region" description="Polar residues" evidence="1">
    <location>
        <begin position="38"/>
        <end position="53"/>
    </location>
</feature>
<keyword evidence="4" id="KW-1185">Reference proteome</keyword>
<protein>
    <recommendedName>
        <fullName evidence="2">DUF7032 domain-containing protein</fullName>
    </recommendedName>
</protein>
<reference evidence="4" key="1">
    <citation type="journal article" date="2014" name="Science">
        <title>Ancient hybridizations among the ancestral genomes of bread wheat.</title>
        <authorList>
            <consortium name="International Wheat Genome Sequencing Consortium,"/>
            <person name="Marcussen T."/>
            <person name="Sandve S.R."/>
            <person name="Heier L."/>
            <person name="Spannagl M."/>
            <person name="Pfeifer M."/>
            <person name="Jakobsen K.S."/>
            <person name="Wulff B.B."/>
            <person name="Steuernagel B."/>
            <person name="Mayer K.F."/>
            <person name="Olsen O.A."/>
        </authorList>
    </citation>
    <scope>NUCLEOTIDE SEQUENCE [LARGE SCALE GENOMIC DNA]</scope>
    <source>
        <strain evidence="4">cv. AL8/78</strain>
    </source>
</reference>
<dbReference type="AlphaFoldDB" id="A0A452YNT2"/>
<reference evidence="4" key="2">
    <citation type="journal article" date="2017" name="Nat. Plants">
        <title>The Aegilops tauschii genome reveals multiple impacts of transposons.</title>
        <authorList>
            <person name="Zhao G."/>
            <person name="Zou C."/>
            <person name="Li K."/>
            <person name="Wang K."/>
            <person name="Li T."/>
            <person name="Gao L."/>
            <person name="Zhang X."/>
            <person name="Wang H."/>
            <person name="Yang Z."/>
            <person name="Liu X."/>
            <person name="Jiang W."/>
            <person name="Mao L."/>
            <person name="Kong X."/>
            <person name="Jiao Y."/>
            <person name="Jia J."/>
        </authorList>
    </citation>
    <scope>NUCLEOTIDE SEQUENCE [LARGE SCALE GENOMIC DNA]</scope>
    <source>
        <strain evidence="4">cv. AL8/78</strain>
    </source>
</reference>
<feature type="region of interest" description="Disordered" evidence="1">
    <location>
        <begin position="17"/>
        <end position="69"/>
    </location>
</feature>
<dbReference type="EnsemblPlants" id="AET1Gv20481000.1">
    <property type="protein sequence ID" value="AET1Gv20481000.1"/>
    <property type="gene ID" value="AET1Gv20481000"/>
</dbReference>
<proteinExistence type="predicted"/>
<dbReference type="PANTHER" id="PTHR46043">
    <property type="entry name" value="ARM REPEAT SUPERFAMILY PROTEIN"/>
    <property type="match status" value="1"/>
</dbReference>
<dbReference type="InterPro" id="IPR011989">
    <property type="entry name" value="ARM-like"/>
</dbReference>
<evidence type="ECO:0000313" key="3">
    <source>
        <dbReference type="EnsemblPlants" id="AET1Gv20481000.1"/>
    </source>
</evidence>
<dbReference type="Pfam" id="PF23005">
    <property type="entry name" value="DUF7032"/>
    <property type="match status" value="1"/>
</dbReference>
<dbReference type="InterPro" id="IPR016024">
    <property type="entry name" value="ARM-type_fold"/>
</dbReference>